<keyword evidence="2" id="KW-1185">Reference proteome</keyword>
<gene>
    <name evidence="1" type="ORF">AB6A40_009158</name>
</gene>
<dbReference type="EMBL" id="JBGFUD010009318">
    <property type="protein sequence ID" value="MFH4982449.1"/>
    <property type="molecule type" value="Genomic_DNA"/>
</dbReference>
<reference evidence="1 2" key="1">
    <citation type="submission" date="2024-08" db="EMBL/GenBank/DDBJ databases">
        <title>Gnathostoma spinigerum genome.</title>
        <authorList>
            <person name="Gonzalez-Bertolin B."/>
            <person name="Monzon S."/>
            <person name="Zaballos A."/>
            <person name="Jimenez P."/>
            <person name="Dekumyoy P."/>
            <person name="Varona S."/>
            <person name="Cuesta I."/>
            <person name="Sumanam S."/>
            <person name="Adisakwattana P."/>
            <person name="Gasser R.B."/>
            <person name="Hernandez-Gonzalez A."/>
            <person name="Young N.D."/>
            <person name="Perteguer M.J."/>
        </authorList>
    </citation>
    <scope>NUCLEOTIDE SEQUENCE [LARGE SCALE GENOMIC DNA]</scope>
    <source>
        <strain evidence="1">AL3</strain>
        <tissue evidence="1">Liver</tissue>
    </source>
</reference>
<organism evidence="1 2">
    <name type="scientific">Gnathostoma spinigerum</name>
    <dbReference type="NCBI Taxonomy" id="75299"/>
    <lineage>
        <taxon>Eukaryota</taxon>
        <taxon>Metazoa</taxon>
        <taxon>Ecdysozoa</taxon>
        <taxon>Nematoda</taxon>
        <taxon>Chromadorea</taxon>
        <taxon>Rhabditida</taxon>
        <taxon>Spirurina</taxon>
        <taxon>Gnathostomatomorpha</taxon>
        <taxon>Gnathostomatoidea</taxon>
        <taxon>Gnathostomatidae</taxon>
        <taxon>Gnathostoma</taxon>
    </lineage>
</organism>
<evidence type="ECO:0000313" key="2">
    <source>
        <dbReference type="Proteomes" id="UP001608902"/>
    </source>
</evidence>
<dbReference type="AlphaFoldDB" id="A0ABD6EW85"/>
<sequence>MNEPITLVTRSTFVCFGTIQCGVIKPTNMTLEHLNVNVRDEVTSQRIALQIAFKHIIKVMVASYGNLVGIVILVNNFCARRIRETFQISQEPNVLLAANVPYFHPESCRICQRYIIVDMNDCQVPQLMTFFKLVEKRRLEIVADLNRRRGETGDYDTDCFLSMSHFSCTIKHLPFHLH</sequence>
<proteinExistence type="predicted"/>
<dbReference type="Proteomes" id="UP001608902">
    <property type="component" value="Unassembled WGS sequence"/>
</dbReference>
<accession>A0ABD6EW85</accession>
<evidence type="ECO:0000313" key="1">
    <source>
        <dbReference type="EMBL" id="MFH4982449.1"/>
    </source>
</evidence>
<comment type="caution">
    <text evidence="1">The sequence shown here is derived from an EMBL/GenBank/DDBJ whole genome shotgun (WGS) entry which is preliminary data.</text>
</comment>
<name>A0ABD6EW85_9BILA</name>
<protein>
    <submittedName>
        <fullName evidence="1">Uncharacterized protein</fullName>
    </submittedName>
</protein>